<evidence type="ECO:0000256" key="1">
    <source>
        <dbReference type="ARBA" id="ARBA00004370"/>
    </source>
</evidence>
<name>A0AAV4GH78_9GAST</name>
<dbReference type="GO" id="GO:0004930">
    <property type="term" value="F:G protein-coupled receptor activity"/>
    <property type="evidence" value="ECO:0007669"/>
    <property type="project" value="InterPro"/>
</dbReference>
<evidence type="ECO:0000256" key="3">
    <source>
        <dbReference type="ARBA" id="ARBA00022989"/>
    </source>
</evidence>
<reference evidence="7 8" key="1">
    <citation type="journal article" date="2021" name="Elife">
        <title>Chloroplast acquisition without the gene transfer in kleptoplastic sea slugs, Plakobranchus ocellatus.</title>
        <authorList>
            <person name="Maeda T."/>
            <person name="Takahashi S."/>
            <person name="Yoshida T."/>
            <person name="Shimamura S."/>
            <person name="Takaki Y."/>
            <person name="Nagai Y."/>
            <person name="Toyoda A."/>
            <person name="Suzuki Y."/>
            <person name="Arimoto A."/>
            <person name="Ishii H."/>
            <person name="Satoh N."/>
            <person name="Nishiyama T."/>
            <person name="Hasebe M."/>
            <person name="Maruyama T."/>
            <person name="Minagawa J."/>
            <person name="Obokata J."/>
            <person name="Shigenobu S."/>
        </authorList>
    </citation>
    <scope>NUCLEOTIDE SEQUENCE [LARGE SCALE GENOMIC DNA]</scope>
</reference>
<evidence type="ECO:0000256" key="4">
    <source>
        <dbReference type="ARBA" id="ARBA00023136"/>
    </source>
</evidence>
<dbReference type="SUPFAM" id="SSF81321">
    <property type="entry name" value="Family A G protein-coupled receptor-like"/>
    <property type="match status" value="1"/>
</dbReference>
<feature type="transmembrane region" description="Helical" evidence="5">
    <location>
        <begin position="311"/>
        <end position="334"/>
    </location>
</feature>
<comment type="caution">
    <text evidence="7">The sequence shown here is derived from an EMBL/GenBank/DDBJ whole genome shotgun (WGS) entry which is preliminary data.</text>
</comment>
<evidence type="ECO:0000256" key="5">
    <source>
        <dbReference type="SAM" id="Phobius"/>
    </source>
</evidence>
<protein>
    <submittedName>
        <fullName evidence="7">Peptide receptor GPCR</fullName>
    </submittedName>
</protein>
<dbReference type="PRINTS" id="PR00237">
    <property type="entry name" value="GPCRRHODOPSN"/>
</dbReference>
<dbReference type="EMBL" id="BMAT01001376">
    <property type="protein sequence ID" value="GFR84303.1"/>
    <property type="molecule type" value="Genomic_DNA"/>
</dbReference>
<dbReference type="PROSITE" id="PS50262">
    <property type="entry name" value="G_PROTEIN_RECEP_F1_2"/>
    <property type="match status" value="1"/>
</dbReference>
<evidence type="ECO:0000256" key="2">
    <source>
        <dbReference type="ARBA" id="ARBA00022692"/>
    </source>
</evidence>
<accession>A0AAV4GH78</accession>
<dbReference type="InterPro" id="IPR017452">
    <property type="entry name" value="GPCR_Rhodpsn_7TM"/>
</dbReference>
<keyword evidence="3 5" id="KW-1133">Transmembrane helix</keyword>
<keyword evidence="2 5" id="KW-0812">Transmembrane</keyword>
<evidence type="ECO:0000259" key="6">
    <source>
        <dbReference type="PROSITE" id="PS50262"/>
    </source>
</evidence>
<dbReference type="PANTHER" id="PTHR46641">
    <property type="entry name" value="FMRFAMIDE RECEPTOR-RELATED"/>
    <property type="match status" value="1"/>
</dbReference>
<organism evidence="7 8">
    <name type="scientific">Elysia marginata</name>
    <dbReference type="NCBI Taxonomy" id="1093978"/>
    <lineage>
        <taxon>Eukaryota</taxon>
        <taxon>Metazoa</taxon>
        <taxon>Spiralia</taxon>
        <taxon>Lophotrochozoa</taxon>
        <taxon>Mollusca</taxon>
        <taxon>Gastropoda</taxon>
        <taxon>Heterobranchia</taxon>
        <taxon>Euthyneura</taxon>
        <taxon>Panpulmonata</taxon>
        <taxon>Sacoglossa</taxon>
        <taxon>Placobranchoidea</taxon>
        <taxon>Plakobranchidae</taxon>
        <taxon>Elysia</taxon>
    </lineage>
</organism>
<feature type="domain" description="G-protein coupled receptors family 1 profile" evidence="6">
    <location>
        <begin position="50"/>
        <end position="335"/>
    </location>
</feature>
<feature type="transmembrane region" description="Helical" evidence="5">
    <location>
        <begin position="211"/>
        <end position="235"/>
    </location>
</feature>
<gene>
    <name evidence="7" type="ORF">ElyMa_000668600</name>
</gene>
<comment type="subcellular location">
    <subcellularLocation>
        <location evidence="1">Membrane</location>
    </subcellularLocation>
</comment>
<keyword evidence="7" id="KW-0675">Receptor</keyword>
<dbReference type="Proteomes" id="UP000762676">
    <property type="component" value="Unassembled WGS sequence"/>
</dbReference>
<feature type="transmembrane region" description="Helical" evidence="5">
    <location>
        <begin position="35"/>
        <end position="57"/>
    </location>
</feature>
<dbReference type="GO" id="GO:0016020">
    <property type="term" value="C:membrane"/>
    <property type="evidence" value="ECO:0007669"/>
    <property type="project" value="UniProtKB-SubCell"/>
</dbReference>
<feature type="transmembrane region" description="Helical" evidence="5">
    <location>
        <begin position="69"/>
        <end position="93"/>
    </location>
</feature>
<keyword evidence="4 5" id="KW-0472">Membrane</keyword>
<dbReference type="InterPro" id="IPR052954">
    <property type="entry name" value="GPCR-Ligand_Int"/>
</dbReference>
<feature type="transmembrane region" description="Helical" evidence="5">
    <location>
        <begin position="276"/>
        <end position="299"/>
    </location>
</feature>
<sequence>MAAENIIGASANNTVSAPDDVTSTMERIFITGTFIMMWAILITAAFGIVGNILNLIVYSKLGFSETIHMTYVAMAVSDLGCLLTLMWICLVYFSGTILAQSDIQLDIPRVAGFTGSWPHNAFSRTTALLTAWVSLERCVCVMCPTRVKLIITPRVTKIILSAIFIIGCFPVAFVYVGLKTELRLDPTRNQTTLLMYYGNNNALSGPTTFAFSLYGVVYPVASWATVLVCAAFLIAKLKQSARWRHKNTQTISGRGTTGNRQRTAASKREAQVTRTVIAIACVFVFCTLPTSTTVLIATVNREFSITGSLRVIVSFYGIVSFFLSGINSCSNIVVYSFTGSKFKSTLCSLFVKNRSST</sequence>
<dbReference type="Pfam" id="PF00001">
    <property type="entry name" value="7tm_1"/>
    <property type="match status" value="1"/>
</dbReference>
<proteinExistence type="predicted"/>
<dbReference type="Gene3D" id="1.20.1070.10">
    <property type="entry name" value="Rhodopsin 7-helix transmembrane proteins"/>
    <property type="match status" value="1"/>
</dbReference>
<keyword evidence="8" id="KW-1185">Reference proteome</keyword>
<evidence type="ECO:0000313" key="7">
    <source>
        <dbReference type="EMBL" id="GFR84303.1"/>
    </source>
</evidence>
<dbReference type="AlphaFoldDB" id="A0AAV4GH78"/>
<evidence type="ECO:0000313" key="8">
    <source>
        <dbReference type="Proteomes" id="UP000762676"/>
    </source>
</evidence>
<dbReference type="PANTHER" id="PTHR46641:SF2">
    <property type="entry name" value="FMRFAMIDE RECEPTOR"/>
    <property type="match status" value="1"/>
</dbReference>
<dbReference type="InterPro" id="IPR000276">
    <property type="entry name" value="GPCR_Rhodpsn"/>
</dbReference>
<feature type="transmembrane region" description="Helical" evidence="5">
    <location>
        <begin position="158"/>
        <end position="178"/>
    </location>
</feature>